<feature type="non-terminal residue" evidence="2">
    <location>
        <position position="72"/>
    </location>
</feature>
<accession>A0A821HB02</accession>
<feature type="compositionally biased region" description="Polar residues" evidence="1">
    <location>
        <begin position="60"/>
        <end position="72"/>
    </location>
</feature>
<evidence type="ECO:0000313" key="2">
    <source>
        <dbReference type="EMBL" id="CAF4677913.1"/>
    </source>
</evidence>
<dbReference type="Proteomes" id="UP000663866">
    <property type="component" value="Unassembled WGS sequence"/>
</dbReference>
<proteinExistence type="predicted"/>
<feature type="compositionally biased region" description="Polar residues" evidence="1">
    <location>
        <begin position="1"/>
        <end position="17"/>
    </location>
</feature>
<reference evidence="2" key="1">
    <citation type="submission" date="2021-02" db="EMBL/GenBank/DDBJ databases">
        <authorList>
            <person name="Nowell W R."/>
        </authorList>
    </citation>
    <scope>NUCLEOTIDE SEQUENCE</scope>
</reference>
<gene>
    <name evidence="2" type="ORF">OVN521_LOCUS47619</name>
</gene>
<organism evidence="2 3">
    <name type="scientific">Rotaria magnacalcarata</name>
    <dbReference type="NCBI Taxonomy" id="392030"/>
    <lineage>
        <taxon>Eukaryota</taxon>
        <taxon>Metazoa</taxon>
        <taxon>Spiralia</taxon>
        <taxon>Gnathifera</taxon>
        <taxon>Rotifera</taxon>
        <taxon>Eurotatoria</taxon>
        <taxon>Bdelloidea</taxon>
        <taxon>Philodinida</taxon>
        <taxon>Philodinidae</taxon>
        <taxon>Rotaria</taxon>
    </lineage>
</organism>
<keyword evidence="3" id="KW-1185">Reference proteome</keyword>
<sequence length="72" mass="8035">MVHQRSYTQLNSSNNESKVSDMPMNNGFHHNSTRSLYPPPIPQTLSSSSLTSPIVYRTRPTPSHNNTNGQPP</sequence>
<comment type="caution">
    <text evidence="2">The sequence shown here is derived from an EMBL/GenBank/DDBJ whole genome shotgun (WGS) entry which is preliminary data.</text>
</comment>
<feature type="compositionally biased region" description="Low complexity" evidence="1">
    <location>
        <begin position="43"/>
        <end position="54"/>
    </location>
</feature>
<evidence type="ECO:0000313" key="3">
    <source>
        <dbReference type="Proteomes" id="UP000663866"/>
    </source>
</evidence>
<protein>
    <submittedName>
        <fullName evidence="2">Uncharacterized protein</fullName>
    </submittedName>
</protein>
<evidence type="ECO:0000256" key="1">
    <source>
        <dbReference type="SAM" id="MobiDB-lite"/>
    </source>
</evidence>
<dbReference type="AlphaFoldDB" id="A0A821HB02"/>
<dbReference type="EMBL" id="CAJOBG010094586">
    <property type="protein sequence ID" value="CAF4677913.1"/>
    <property type="molecule type" value="Genomic_DNA"/>
</dbReference>
<feature type="region of interest" description="Disordered" evidence="1">
    <location>
        <begin position="1"/>
        <end position="72"/>
    </location>
</feature>
<name>A0A821HB02_9BILA</name>